<keyword evidence="2" id="KW-0238">DNA-binding</keyword>
<dbReference type="GO" id="GO:0003677">
    <property type="term" value="F:DNA binding"/>
    <property type="evidence" value="ECO:0007669"/>
    <property type="project" value="UniProtKB-KW"/>
</dbReference>
<proteinExistence type="predicted"/>
<evidence type="ECO:0000259" key="4">
    <source>
        <dbReference type="PROSITE" id="PS51077"/>
    </source>
</evidence>
<evidence type="ECO:0000259" key="5">
    <source>
        <dbReference type="PROSITE" id="PS51078"/>
    </source>
</evidence>
<dbReference type="SUPFAM" id="SSF55781">
    <property type="entry name" value="GAF domain-like"/>
    <property type="match status" value="1"/>
</dbReference>
<name>A0A0C6P889_BORBO</name>
<evidence type="ECO:0000256" key="2">
    <source>
        <dbReference type="ARBA" id="ARBA00023125"/>
    </source>
</evidence>
<dbReference type="PANTHER" id="PTHR30136">
    <property type="entry name" value="HELIX-TURN-HELIX TRANSCRIPTIONAL REGULATOR, ICLR FAMILY"/>
    <property type="match status" value="1"/>
</dbReference>
<dbReference type="KEGG" id="bbh:BN112_3847"/>
<dbReference type="HOGENOM" id="CLU_062618_5_5_4"/>
<dbReference type="EMBL" id="HE965806">
    <property type="protein sequence ID" value="CCJ55761.1"/>
    <property type="molecule type" value="Genomic_DNA"/>
</dbReference>
<protein>
    <submittedName>
        <fullName evidence="6">Putative IclR-family transcriptional regulator</fullName>
    </submittedName>
</protein>
<accession>A0A0C6P889</accession>
<dbReference type="InterPro" id="IPR005471">
    <property type="entry name" value="Tscrpt_reg_IclR_N"/>
</dbReference>
<dbReference type="InterPro" id="IPR014757">
    <property type="entry name" value="Tscrpt_reg_IclR_C"/>
</dbReference>
<evidence type="ECO:0000256" key="3">
    <source>
        <dbReference type="ARBA" id="ARBA00023163"/>
    </source>
</evidence>
<dbReference type="PROSITE" id="PS51078">
    <property type="entry name" value="ICLR_ED"/>
    <property type="match status" value="1"/>
</dbReference>
<feature type="domain" description="HTH iclR-type" evidence="4">
    <location>
        <begin position="10"/>
        <end position="73"/>
    </location>
</feature>
<reference evidence="6 7" key="1">
    <citation type="journal article" date="2012" name="BMC Genomics">
        <title>Comparative genomics of the classical Bordetella subspecies: the evolution and exchange of virulence-associated diversity amongst closely related pathogens.</title>
        <authorList>
            <person name="Park J."/>
            <person name="Zhang Y."/>
            <person name="Buboltz A.M."/>
            <person name="Zhang X."/>
            <person name="Schuster S.C."/>
            <person name="Ahuja U."/>
            <person name="Liu M."/>
            <person name="Miller J.F."/>
            <person name="Sebaihia M."/>
            <person name="Bentley S.D."/>
            <person name="Parkhill J."/>
            <person name="Harvill E.T."/>
        </authorList>
    </citation>
    <scope>NUCLEOTIDE SEQUENCE [LARGE SCALE GENOMIC DNA]</scope>
    <source>
        <strain evidence="6 7">253</strain>
    </source>
</reference>
<dbReference type="InterPro" id="IPR029016">
    <property type="entry name" value="GAF-like_dom_sf"/>
</dbReference>
<organism evidence="6 7">
    <name type="scientific">Bordetella bronchiseptica 253</name>
    <dbReference type="NCBI Taxonomy" id="568707"/>
    <lineage>
        <taxon>Bacteria</taxon>
        <taxon>Pseudomonadati</taxon>
        <taxon>Pseudomonadota</taxon>
        <taxon>Betaproteobacteria</taxon>
        <taxon>Burkholderiales</taxon>
        <taxon>Alcaligenaceae</taxon>
        <taxon>Bordetella</taxon>
    </lineage>
</organism>
<dbReference type="GO" id="GO:0045892">
    <property type="term" value="P:negative regulation of DNA-templated transcription"/>
    <property type="evidence" value="ECO:0007669"/>
    <property type="project" value="TreeGrafter"/>
</dbReference>
<gene>
    <name evidence="6" type="ORF">BN112_3847</name>
</gene>
<dbReference type="FunFam" id="1.10.10.10:FF:000056">
    <property type="entry name" value="IclR family transcriptional regulator"/>
    <property type="match status" value="1"/>
</dbReference>
<evidence type="ECO:0000256" key="1">
    <source>
        <dbReference type="ARBA" id="ARBA00023015"/>
    </source>
</evidence>
<dbReference type="PANTHER" id="PTHR30136:SF35">
    <property type="entry name" value="HTH-TYPE TRANSCRIPTIONAL REGULATOR RV1719"/>
    <property type="match status" value="1"/>
</dbReference>
<dbReference type="Gene3D" id="1.10.10.10">
    <property type="entry name" value="Winged helix-like DNA-binding domain superfamily/Winged helix DNA-binding domain"/>
    <property type="match status" value="1"/>
</dbReference>
<dbReference type="InterPro" id="IPR050707">
    <property type="entry name" value="HTH_MetabolicPath_Reg"/>
</dbReference>
<dbReference type="InterPro" id="IPR036388">
    <property type="entry name" value="WH-like_DNA-bd_sf"/>
</dbReference>
<dbReference type="RefSeq" id="WP_003815297.1">
    <property type="nucleotide sequence ID" value="NC_019382.1"/>
</dbReference>
<dbReference type="Proteomes" id="UP000007564">
    <property type="component" value="Chromosome"/>
</dbReference>
<evidence type="ECO:0000313" key="6">
    <source>
        <dbReference type="EMBL" id="CCJ55761.1"/>
    </source>
</evidence>
<evidence type="ECO:0000313" key="7">
    <source>
        <dbReference type="Proteomes" id="UP000007564"/>
    </source>
</evidence>
<dbReference type="Pfam" id="PF01614">
    <property type="entry name" value="IclR_C"/>
    <property type="match status" value="1"/>
</dbReference>
<dbReference type="GeneID" id="93205901"/>
<dbReference type="SUPFAM" id="SSF46785">
    <property type="entry name" value="Winged helix' DNA-binding domain"/>
    <property type="match status" value="1"/>
</dbReference>
<sequence>MRCKGIRHMDKTLLKGLTVLEAISRLDGATPTLDQIAEEIGLTRSNTHRTLQTLAHAGYVRRDPATGSYQCTLKLFELGARQLASLDARKLAPPFMGELARLTNETVHLSVLDGLDVVYVDKLDSPQPLLAYSTVGGRAPAYAVATGKALLACQTADYLDHYGAAIKRHTEDTHVSLLALKQELADVNRIGYAINRGEWRQGIGGIAAPIFNGLDKAVAALGISGPLERLTNQKMREYAPLVQQAARQLSAHMGYRGGYFGGAA</sequence>
<dbReference type="Gene3D" id="3.30.450.40">
    <property type="match status" value="1"/>
</dbReference>
<keyword evidence="3" id="KW-0804">Transcription</keyword>
<dbReference type="InterPro" id="IPR036390">
    <property type="entry name" value="WH_DNA-bd_sf"/>
</dbReference>
<keyword evidence="1" id="KW-0805">Transcription regulation</keyword>
<dbReference type="SMART" id="SM00346">
    <property type="entry name" value="HTH_ICLR"/>
    <property type="match status" value="1"/>
</dbReference>
<feature type="domain" description="IclR-ED" evidence="5">
    <location>
        <begin position="74"/>
        <end position="255"/>
    </location>
</feature>
<dbReference type="GO" id="GO:0003700">
    <property type="term" value="F:DNA-binding transcription factor activity"/>
    <property type="evidence" value="ECO:0007669"/>
    <property type="project" value="TreeGrafter"/>
</dbReference>
<dbReference type="AlphaFoldDB" id="A0A0C6P889"/>
<dbReference type="OrthoDB" id="13103at2"/>
<dbReference type="Pfam" id="PF09339">
    <property type="entry name" value="HTH_IclR"/>
    <property type="match status" value="1"/>
</dbReference>
<dbReference type="PROSITE" id="PS51077">
    <property type="entry name" value="HTH_ICLR"/>
    <property type="match status" value="1"/>
</dbReference>